<evidence type="ECO:0000256" key="7">
    <source>
        <dbReference type="ARBA" id="ARBA00011893"/>
    </source>
</evidence>
<keyword evidence="11" id="KW-0660">Purine salvage</keyword>
<evidence type="ECO:0000256" key="5">
    <source>
        <dbReference type="ARBA" id="ARBA00008391"/>
    </source>
</evidence>
<dbReference type="NCBIfam" id="NF002636">
    <property type="entry name" value="PRK02304.1-5"/>
    <property type="match status" value="1"/>
</dbReference>
<reference evidence="13" key="1">
    <citation type="submission" date="2018-05" db="EMBL/GenBank/DDBJ databases">
        <authorList>
            <person name="Lanie J.A."/>
            <person name="Ng W.-L."/>
            <person name="Kazmierczak K.M."/>
            <person name="Andrzejewski T.M."/>
            <person name="Davidsen T.M."/>
            <person name="Wayne K.J."/>
            <person name="Tettelin H."/>
            <person name="Glass J.I."/>
            <person name="Rusch D."/>
            <person name="Podicherti R."/>
            <person name="Tsui H.-C.T."/>
            <person name="Winkler M.E."/>
        </authorList>
    </citation>
    <scope>NUCLEOTIDE SEQUENCE</scope>
</reference>
<dbReference type="GO" id="GO:0016208">
    <property type="term" value="F:AMP binding"/>
    <property type="evidence" value="ECO:0007669"/>
    <property type="project" value="TreeGrafter"/>
</dbReference>
<comment type="pathway">
    <text evidence="4">Purine metabolism; AMP biosynthesis via salvage pathway; AMP from adenine: step 1/1.</text>
</comment>
<evidence type="ECO:0000256" key="4">
    <source>
        <dbReference type="ARBA" id="ARBA00004659"/>
    </source>
</evidence>
<name>A0A381XRU5_9ZZZZ</name>
<dbReference type="InterPro" id="IPR000836">
    <property type="entry name" value="PRTase_dom"/>
</dbReference>
<comment type="subunit">
    <text evidence="6">Homodimer.</text>
</comment>
<dbReference type="PANTHER" id="PTHR32315:SF3">
    <property type="entry name" value="ADENINE PHOSPHORIBOSYLTRANSFERASE"/>
    <property type="match status" value="1"/>
</dbReference>
<dbReference type="PANTHER" id="PTHR32315">
    <property type="entry name" value="ADENINE PHOSPHORIBOSYLTRANSFERASE"/>
    <property type="match status" value="1"/>
</dbReference>
<comment type="catalytic activity">
    <reaction evidence="1">
        <text>AMP + diphosphate = 5-phospho-alpha-D-ribose 1-diphosphate + adenine</text>
        <dbReference type="Rhea" id="RHEA:16609"/>
        <dbReference type="ChEBI" id="CHEBI:16708"/>
        <dbReference type="ChEBI" id="CHEBI:33019"/>
        <dbReference type="ChEBI" id="CHEBI:58017"/>
        <dbReference type="ChEBI" id="CHEBI:456215"/>
        <dbReference type="EC" id="2.4.2.7"/>
    </reaction>
</comment>
<evidence type="ECO:0000256" key="1">
    <source>
        <dbReference type="ARBA" id="ARBA00000868"/>
    </source>
</evidence>
<dbReference type="HAMAP" id="MF_00004">
    <property type="entry name" value="Aden_phosphoribosyltr"/>
    <property type="match status" value="1"/>
</dbReference>
<evidence type="ECO:0000256" key="11">
    <source>
        <dbReference type="ARBA" id="ARBA00022726"/>
    </source>
</evidence>
<feature type="domain" description="Phosphoribosyltransferase" evidence="12">
    <location>
        <begin position="53"/>
        <end position="154"/>
    </location>
</feature>
<dbReference type="GO" id="GO:0044209">
    <property type="term" value="P:AMP salvage"/>
    <property type="evidence" value="ECO:0007669"/>
    <property type="project" value="UniProtKB-UniPathway"/>
</dbReference>
<dbReference type="Pfam" id="PF00156">
    <property type="entry name" value="Pribosyltran"/>
    <property type="match status" value="1"/>
</dbReference>
<dbReference type="NCBIfam" id="NF002634">
    <property type="entry name" value="PRK02304.1-3"/>
    <property type="match status" value="1"/>
</dbReference>
<dbReference type="NCBIfam" id="TIGR01090">
    <property type="entry name" value="apt"/>
    <property type="match status" value="1"/>
</dbReference>
<dbReference type="EMBL" id="UINC01016118">
    <property type="protein sequence ID" value="SVA67360.1"/>
    <property type="molecule type" value="Genomic_DNA"/>
</dbReference>
<evidence type="ECO:0000256" key="8">
    <source>
        <dbReference type="ARBA" id="ARBA00022490"/>
    </source>
</evidence>
<accession>A0A381XRU5</accession>
<dbReference type="FunFam" id="3.40.50.2020:FF:000004">
    <property type="entry name" value="Adenine phosphoribosyltransferase"/>
    <property type="match status" value="1"/>
</dbReference>
<evidence type="ECO:0000256" key="9">
    <source>
        <dbReference type="ARBA" id="ARBA00022676"/>
    </source>
</evidence>
<dbReference type="GO" id="GO:0005737">
    <property type="term" value="C:cytoplasm"/>
    <property type="evidence" value="ECO:0007669"/>
    <property type="project" value="UniProtKB-SubCell"/>
</dbReference>
<comment type="subcellular location">
    <subcellularLocation>
        <location evidence="3">Cytoplasm</location>
    </subcellularLocation>
</comment>
<protein>
    <recommendedName>
        <fullName evidence="7">adenine phosphoribosyltransferase</fullName>
        <ecNumber evidence="7">2.4.2.7</ecNumber>
    </recommendedName>
</protein>
<dbReference type="CDD" id="cd06223">
    <property type="entry name" value="PRTases_typeI"/>
    <property type="match status" value="1"/>
</dbReference>
<dbReference type="Gene3D" id="3.40.50.2020">
    <property type="match status" value="1"/>
</dbReference>
<gene>
    <name evidence="13" type="ORF">METZ01_LOCUS120214</name>
</gene>
<dbReference type="InterPro" id="IPR050054">
    <property type="entry name" value="UPRTase/APRTase"/>
</dbReference>
<dbReference type="GO" id="GO:0006168">
    <property type="term" value="P:adenine salvage"/>
    <property type="evidence" value="ECO:0007669"/>
    <property type="project" value="InterPro"/>
</dbReference>
<evidence type="ECO:0000256" key="3">
    <source>
        <dbReference type="ARBA" id="ARBA00004496"/>
    </source>
</evidence>
<dbReference type="GO" id="GO:0002055">
    <property type="term" value="F:adenine binding"/>
    <property type="evidence" value="ECO:0007669"/>
    <property type="project" value="TreeGrafter"/>
</dbReference>
<evidence type="ECO:0000256" key="6">
    <source>
        <dbReference type="ARBA" id="ARBA00011738"/>
    </source>
</evidence>
<keyword evidence="8" id="KW-0963">Cytoplasm</keyword>
<comment type="function">
    <text evidence="2">Catalyzes a salvage reaction resulting in the formation of AMP, that is energically less costly than de novo synthesis.</text>
</comment>
<dbReference type="InterPro" id="IPR029057">
    <property type="entry name" value="PRTase-like"/>
</dbReference>
<dbReference type="SUPFAM" id="SSF53271">
    <property type="entry name" value="PRTase-like"/>
    <property type="match status" value="1"/>
</dbReference>
<dbReference type="GO" id="GO:0003999">
    <property type="term" value="F:adenine phosphoribosyltransferase activity"/>
    <property type="evidence" value="ECO:0007669"/>
    <property type="project" value="UniProtKB-EC"/>
</dbReference>
<dbReference type="GO" id="GO:0006166">
    <property type="term" value="P:purine ribonucleoside salvage"/>
    <property type="evidence" value="ECO:0007669"/>
    <property type="project" value="UniProtKB-KW"/>
</dbReference>
<organism evidence="13">
    <name type="scientific">marine metagenome</name>
    <dbReference type="NCBI Taxonomy" id="408172"/>
    <lineage>
        <taxon>unclassified sequences</taxon>
        <taxon>metagenomes</taxon>
        <taxon>ecological metagenomes</taxon>
    </lineage>
</organism>
<dbReference type="EC" id="2.4.2.7" evidence="7"/>
<evidence type="ECO:0000259" key="12">
    <source>
        <dbReference type="Pfam" id="PF00156"/>
    </source>
</evidence>
<sequence>MASKKRVDSIADRIRDVPDFPKKGIVFKDITPVLSDINTLRTSVEEMASSFMDLEIDVVVGIESRGFIFGAPIADILDASFVLVRKPGKLPWKTKSVSYELEYGTDALEIHEDSIAKGQNVLIVDDLLATGGTAEATCKLVSELGGNIKGLSVLIELEFLSGRKKLNQYNVHSLVQY</sequence>
<proteinExistence type="inferred from homology"/>
<keyword evidence="10" id="KW-0808">Transferase</keyword>
<evidence type="ECO:0000256" key="10">
    <source>
        <dbReference type="ARBA" id="ARBA00022679"/>
    </source>
</evidence>
<dbReference type="UniPathway" id="UPA00588">
    <property type="reaction ID" value="UER00646"/>
</dbReference>
<comment type="similarity">
    <text evidence="5">Belongs to the purine/pyrimidine phosphoribosyltransferase family.</text>
</comment>
<evidence type="ECO:0000313" key="13">
    <source>
        <dbReference type="EMBL" id="SVA67360.1"/>
    </source>
</evidence>
<dbReference type="InterPro" id="IPR005764">
    <property type="entry name" value="Ade_phspho_trans"/>
</dbReference>
<dbReference type="AlphaFoldDB" id="A0A381XRU5"/>
<evidence type="ECO:0000256" key="2">
    <source>
        <dbReference type="ARBA" id="ARBA00003968"/>
    </source>
</evidence>
<keyword evidence="9" id="KW-0328">Glycosyltransferase</keyword>